<evidence type="ECO:0000313" key="1">
    <source>
        <dbReference type="EMBL" id="PIY72550.1"/>
    </source>
</evidence>
<accession>A0A2M7QL17</accession>
<gene>
    <name evidence="1" type="ORF">COY87_00375</name>
</gene>
<dbReference type="AlphaFoldDB" id="A0A2M7QL17"/>
<reference evidence="2" key="1">
    <citation type="submission" date="2017-09" db="EMBL/GenBank/DDBJ databases">
        <title>Depth-based differentiation of microbial function through sediment-hosted aquifers and enrichment of novel symbionts in the deep terrestrial subsurface.</title>
        <authorList>
            <person name="Probst A.J."/>
            <person name="Ladd B."/>
            <person name="Jarett J.K."/>
            <person name="Geller-Mcgrath D.E."/>
            <person name="Sieber C.M.K."/>
            <person name="Emerson J.B."/>
            <person name="Anantharaman K."/>
            <person name="Thomas B.C."/>
            <person name="Malmstrom R."/>
            <person name="Stieglmeier M."/>
            <person name="Klingl A."/>
            <person name="Woyke T."/>
            <person name="Ryan C.M."/>
            <person name="Banfield J.F."/>
        </authorList>
    </citation>
    <scope>NUCLEOTIDE SEQUENCE [LARGE SCALE GENOMIC DNA]</scope>
</reference>
<dbReference type="EMBL" id="PFLI01000014">
    <property type="protein sequence ID" value="PIY72550.1"/>
    <property type="molecule type" value="Genomic_DNA"/>
</dbReference>
<organism evidence="1 2">
    <name type="scientific">Candidatus Roizmanbacteria bacterium CG_4_10_14_0_8_um_filter_33_9</name>
    <dbReference type="NCBI Taxonomy" id="1974826"/>
    <lineage>
        <taxon>Bacteria</taxon>
        <taxon>Candidatus Roizmaniibacteriota</taxon>
    </lineage>
</organism>
<evidence type="ECO:0000313" key="2">
    <source>
        <dbReference type="Proteomes" id="UP000229401"/>
    </source>
</evidence>
<comment type="caution">
    <text evidence="1">The sequence shown here is derived from an EMBL/GenBank/DDBJ whole genome shotgun (WGS) entry which is preliminary data.</text>
</comment>
<name>A0A2M7QL17_9BACT</name>
<protein>
    <submittedName>
        <fullName evidence="1">Uncharacterized protein</fullName>
    </submittedName>
</protein>
<dbReference type="Proteomes" id="UP000229401">
    <property type="component" value="Unassembled WGS sequence"/>
</dbReference>
<sequence>MKTDIKEQAIQLRKKGFSYNKIRENISVSKSSLSLWLRSVDLTKRQKQKLTHKKMNSLKRGWKIWHETRMHKIQVIKKQAFQEVKDIKPTKPSLFLMGLMLYWAEGSKEKNHRKGSSVIFSNSDPKMIQLFLKWLYKCNKITQDDFFIQLYLHQSHKDRLSEIISFWSKNTQLSHNKFDRIYFKKHNFNTLRKKTGNSYFGLLRIVVRKSTDFNRKISGWIEGICNIWGIV</sequence>
<proteinExistence type="predicted"/>